<dbReference type="Proteomes" id="UP000078200">
    <property type="component" value="Unassembled WGS sequence"/>
</dbReference>
<reference evidence="1" key="1">
    <citation type="submission" date="2020-05" db="UniProtKB">
        <authorList>
            <consortium name="EnsemblMetazoa"/>
        </authorList>
    </citation>
    <scope>IDENTIFICATION</scope>
    <source>
        <strain evidence="1">TTRI</strain>
    </source>
</reference>
<dbReference type="VEuPathDB" id="VectorBase:GAUT022377"/>
<evidence type="ECO:0000313" key="2">
    <source>
        <dbReference type="Proteomes" id="UP000078200"/>
    </source>
</evidence>
<name>A0A1A9V132_GLOAU</name>
<dbReference type="EnsemblMetazoa" id="GAUT022377-RA">
    <property type="protein sequence ID" value="GAUT022377-PA"/>
    <property type="gene ID" value="GAUT022377"/>
</dbReference>
<accession>A0A1A9V132</accession>
<protein>
    <submittedName>
        <fullName evidence="1">Uncharacterized protein</fullName>
    </submittedName>
</protein>
<dbReference type="AlphaFoldDB" id="A0A1A9V132"/>
<organism evidence="1 2">
    <name type="scientific">Glossina austeni</name>
    <name type="common">Savannah tsetse fly</name>
    <dbReference type="NCBI Taxonomy" id="7395"/>
    <lineage>
        <taxon>Eukaryota</taxon>
        <taxon>Metazoa</taxon>
        <taxon>Ecdysozoa</taxon>
        <taxon>Arthropoda</taxon>
        <taxon>Hexapoda</taxon>
        <taxon>Insecta</taxon>
        <taxon>Pterygota</taxon>
        <taxon>Neoptera</taxon>
        <taxon>Endopterygota</taxon>
        <taxon>Diptera</taxon>
        <taxon>Brachycera</taxon>
        <taxon>Muscomorpha</taxon>
        <taxon>Hippoboscoidea</taxon>
        <taxon>Glossinidae</taxon>
        <taxon>Glossina</taxon>
    </lineage>
</organism>
<evidence type="ECO:0000313" key="1">
    <source>
        <dbReference type="EnsemblMetazoa" id="GAUT022377-PA"/>
    </source>
</evidence>
<sequence length="187" mass="21558">MLPIKPIYPFLPGKVAKKPHQSNRPVKIDRNQKHRGLRVRLLILVSKRCFLSGSNVTRTYGSEVPLKSLAVASFELSALLLLPDVFDGTAALEDLSLSKFTKLNACALPYGSKPSLRPDYMQKCVEFYKLFMQTKNGLLKWLINLWRFPPNLNLKMRPFLRPINIYCIPEHYNHINKIIEQIIIQII</sequence>
<proteinExistence type="predicted"/>
<keyword evidence="2" id="KW-1185">Reference proteome</keyword>